<organism evidence="2 3">
    <name type="scientific">Oceanobacillus kapialis</name>
    <dbReference type="NCBI Taxonomy" id="481353"/>
    <lineage>
        <taxon>Bacteria</taxon>
        <taxon>Bacillati</taxon>
        <taxon>Bacillota</taxon>
        <taxon>Bacilli</taxon>
        <taxon>Bacillales</taxon>
        <taxon>Bacillaceae</taxon>
        <taxon>Oceanobacillus</taxon>
    </lineage>
</organism>
<dbReference type="Proteomes" id="UP001597451">
    <property type="component" value="Unassembled WGS sequence"/>
</dbReference>
<gene>
    <name evidence="2" type="ORF">ACFSUN_07925</name>
</gene>
<accession>A0ABW5PZF4</accession>
<feature type="transmembrane region" description="Helical" evidence="1">
    <location>
        <begin position="75"/>
        <end position="92"/>
    </location>
</feature>
<keyword evidence="3" id="KW-1185">Reference proteome</keyword>
<sequence>MKLVWEDVEEKIMDNNKNNRLINIANIFTIFAFIYLIYSTGDIAYSYIASMNANPHLNVNQLFKWNSFLSEVANHGFRVLVLFGIGAILRSLKV</sequence>
<evidence type="ECO:0000313" key="3">
    <source>
        <dbReference type="Proteomes" id="UP001597451"/>
    </source>
</evidence>
<name>A0ABW5PZF4_9BACI</name>
<evidence type="ECO:0000256" key="1">
    <source>
        <dbReference type="SAM" id="Phobius"/>
    </source>
</evidence>
<reference evidence="3" key="1">
    <citation type="journal article" date="2019" name="Int. J. Syst. Evol. Microbiol.">
        <title>The Global Catalogue of Microorganisms (GCM) 10K type strain sequencing project: providing services to taxonomists for standard genome sequencing and annotation.</title>
        <authorList>
            <consortium name="The Broad Institute Genomics Platform"/>
            <consortium name="The Broad Institute Genome Sequencing Center for Infectious Disease"/>
            <person name="Wu L."/>
            <person name="Ma J."/>
        </authorList>
    </citation>
    <scope>NUCLEOTIDE SEQUENCE [LARGE SCALE GENOMIC DNA]</scope>
    <source>
        <strain evidence="3">TISTR 1858</strain>
    </source>
</reference>
<evidence type="ECO:0000313" key="2">
    <source>
        <dbReference type="EMBL" id="MFD2628714.1"/>
    </source>
</evidence>
<feature type="transmembrane region" description="Helical" evidence="1">
    <location>
        <begin position="21"/>
        <end position="38"/>
    </location>
</feature>
<dbReference type="RefSeq" id="WP_379561452.1">
    <property type="nucleotide sequence ID" value="NZ_JBHUMX010000019.1"/>
</dbReference>
<protein>
    <submittedName>
        <fullName evidence="2">Uncharacterized protein</fullName>
    </submittedName>
</protein>
<keyword evidence="1" id="KW-1133">Transmembrane helix</keyword>
<keyword evidence="1" id="KW-0812">Transmembrane</keyword>
<proteinExistence type="predicted"/>
<keyword evidence="1" id="KW-0472">Membrane</keyword>
<comment type="caution">
    <text evidence="2">The sequence shown here is derived from an EMBL/GenBank/DDBJ whole genome shotgun (WGS) entry which is preliminary data.</text>
</comment>
<dbReference type="EMBL" id="JBHUMX010000019">
    <property type="protein sequence ID" value="MFD2628714.1"/>
    <property type="molecule type" value="Genomic_DNA"/>
</dbReference>